<gene>
    <name evidence="1" type="ORF">Y1Q_0020678</name>
</gene>
<sequence>MQPGLSCSAWCWPKQLRIPLPTPLPRPTAWPGCCRPTPPTCSRPMQEPRHYLLAWTSWWLTVAILLPVDCSNGHATSCWSLASPRWGTQARPHLSGLAWLDKVNPLSLGTAATQMTLVNMQISCGSDRAGEREERTVPGW</sequence>
<keyword evidence="2" id="KW-1185">Reference proteome</keyword>
<comment type="caution">
    <text evidence="1">The sequence shown here is derived from an EMBL/GenBank/DDBJ whole genome shotgun (WGS) entry which is preliminary data.</text>
</comment>
<organism evidence="1 2">
    <name type="scientific">Alligator mississippiensis</name>
    <name type="common">American alligator</name>
    <dbReference type="NCBI Taxonomy" id="8496"/>
    <lineage>
        <taxon>Eukaryota</taxon>
        <taxon>Metazoa</taxon>
        <taxon>Chordata</taxon>
        <taxon>Craniata</taxon>
        <taxon>Vertebrata</taxon>
        <taxon>Euteleostomi</taxon>
        <taxon>Archelosauria</taxon>
        <taxon>Archosauria</taxon>
        <taxon>Crocodylia</taxon>
        <taxon>Alligatoridae</taxon>
        <taxon>Alligatorinae</taxon>
        <taxon>Alligator</taxon>
    </lineage>
</organism>
<dbReference type="AlphaFoldDB" id="A0A151MVY2"/>
<dbReference type="EMBL" id="AKHW03004865">
    <property type="protein sequence ID" value="KYO28599.1"/>
    <property type="molecule type" value="Genomic_DNA"/>
</dbReference>
<protein>
    <submittedName>
        <fullName evidence="1">Uncharacterized protein</fullName>
    </submittedName>
</protein>
<evidence type="ECO:0000313" key="1">
    <source>
        <dbReference type="EMBL" id="KYO28599.1"/>
    </source>
</evidence>
<evidence type="ECO:0000313" key="2">
    <source>
        <dbReference type="Proteomes" id="UP000050525"/>
    </source>
</evidence>
<reference evidence="1 2" key="1">
    <citation type="journal article" date="2012" name="Genome Biol.">
        <title>Sequencing three crocodilian genomes to illuminate the evolution of archosaurs and amniotes.</title>
        <authorList>
            <person name="St John J.A."/>
            <person name="Braun E.L."/>
            <person name="Isberg S.R."/>
            <person name="Miles L.G."/>
            <person name="Chong A.Y."/>
            <person name="Gongora J."/>
            <person name="Dalzell P."/>
            <person name="Moran C."/>
            <person name="Bed'hom B."/>
            <person name="Abzhanov A."/>
            <person name="Burgess S.C."/>
            <person name="Cooksey A.M."/>
            <person name="Castoe T.A."/>
            <person name="Crawford N.G."/>
            <person name="Densmore L.D."/>
            <person name="Drew J.C."/>
            <person name="Edwards S.V."/>
            <person name="Faircloth B.C."/>
            <person name="Fujita M.K."/>
            <person name="Greenwold M.J."/>
            <person name="Hoffmann F.G."/>
            <person name="Howard J.M."/>
            <person name="Iguchi T."/>
            <person name="Janes D.E."/>
            <person name="Khan S.Y."/>
            <person name="Kohno S."/>
            <person name="de Koning A.J."/>
            <person name="Lance S.L."/>
            <person name="McCarthy F.M."/>
            <person name="McCormack J.E."/>
            <person name="Merchant M.E."/>
            <person name="Peterson D.G."/>
            <person name="Pollock D.D."/>
            <person name="Pourmand N."/>
            <person name="Raney B.J."/>
            <person name="Roessler K.A."/>
            <person name="Sanford J.R."/>
            <person name="Sawyer R.H."/>
            <person name="Schmidt C.J."/>
            <person name="Triplett E.W."/>
            <person name="Tuberville T.D."/>
            <person name="Venegas-Anaya M."/>
            <person name="Howard J.T."/>
            <person name="Jarvis E.D."/>
            <person name="Guillette L.J.Jr."/>
            <person name="Glenn T.C."/>
            <person name="Green R.E."/>
            <person name="Ray D.A."/>
        </authorList>
    </citation>
    <scope>NUCLEOTIDE SEQUENCE [LARGE SCALE GENOMIC DNA]</scope>
    <source>
        <strain evidence="1">KSC_2009_1</strain>
    </source>
</reference>
<proteinExistence type="predicted"/>
<accession>A0A151MVY2</accession>
<name>A0A151MVY2_ALLMI</name>
<dbReference type="Proteomes" id="UP000050525">
    <property type="component" value="Unassembled WGS sequence"/>
</dbReference>